<organism evidence="3 4">
    <name type="scientific">Hyaloperonospora arabidopsidis (strain Emoy2)</name>
    <name type="common">Downy mildew agent</name>
    <name type="synonym">Peronospora arabidopsidis</name>
    <dbReference type="NCBI Taxonomy" id="559515"/>
    <lineage>
        <taxon>Eukaryota</taxon>
        <taxon>Sar</taxon>
        <taxon>Stramenopiles</taxon>
        <taxon>Oomycota</taxon>
        <taxon>Peronosporomycetes</taxon>
        <taxon>Peronosporales</taxon>
        <taxon>Peronosporaceae</taxon>
        <taxon>Hyaloperonospora</taxon>
    </lineage>
</organism>
<proteinExistence type="predicted"/>
<feature type="compositionally biased region" description="Basic and acidic residues" evidence="1">
    <location>
        <begin position="254"/>
        <end position="270"/>
    </location>
</feature>
<accession>M4C422</accession>
<feature type="region of interest" description="Disordered" evidence="1">
    <location>
        <begin position="60"/>
        <end position="83"/>
    </location>
</feature>
<dbReference type="Gene3D" id="3.40.50.10190">
    <property type="entry name" value="BRCT domain"/>
    <property type="match status" value="1"/>
</dbReference>
<keyword evidence="4" id="KW-1185">Reference proteome</keyword>
<feature type="compositionally biased region" description="Basic and acidic residues" evidence="1">
    <location>
        <begin position="196"/>
        <end position="220"/>
    </location>
</feature>
<evidence type="ECO:0000256" key="1">
    <source>
        <dbReference type="SAM" id="MobiDB-lite"/>
    </source>
</evidence>
<dbReference type="InterPro" id="IPR001357">
    <property type="entry name" value="BRCT_dom"/>
</dbReference>
<feature type="compositionally biased region" description="Polar residues" evidence="1">
    <location>
        <begin position="66"/>
        <end position="77"/>
    </location>
</feature>
<dbReference type="PROSITE" id="PS50172">
    <property type="entry name" value="BRCT"/>
    <property type="match status" value="1"/>
</dbReference>
<evidence type="ECO:0000313" key="3">
    <source>
        <dbReference type="EnsemblProtists" id="HpaP813840"/>
    </source>
</evidence>
<dbReference type="InParanoid" id="M4C422"/>
<feature type="compositionally biased region" description="Acidic residues" evidence="1">
    <location>
        <begin position="282"/>
        <end position="297"/>
    </location>
</feature>
<evidence type="ECO:0000259" key="2">
    <source>
        <dbReference type="PROSITE" id="PS50172"/>
    </source>
</evidence>
<dbReference type="AlphaFoldDB" id="M4C422"/>
<name>M4C422_HYAAE</name>
<dbReference type="InterPro" id="IPR036420">
    <property type="entry name" value="BRCT_dom_sf"/>
</dbReference>
<feature type="region of interest" description="Disordered" evidence="1">
    <location>
        <begin position="106"/>
        <end position="150"/>
    </location>
</feature>
<evidence type="ECO:0000313" key="4">
    <source>
        <dbReference type="Proteomes" id="UP000011713"/>
    </source>
</evidence>
<sequence>MWRQAKLLPEVLIVTPDWIFKCARTWSRVSEQDFLADEWQAKCARRESAEQEINANVSVEADIPSETPSGTSVTTGGDVSANEPSAAVSLASEDKPASAIVRDQELGEAKRGKQVTFADDVANPPSEDGTEKRPGAVRRSRVVRRSPGAGRACTADAASIATGVVATGGTFDFLSKISAIKRESATSVKVQKAKVTTKDRARPASPPKDVDDAFLRLIEAEEREIEEEKKRKRSSTEIKNQLFTRRTKKNTSKHSRDSGSDAIKADEKRMRVTPPEQSNGAIEDDSEDEEVGCDEWMLDGAWP</sequence>
<dbReference type="EMBL" id="ABWE02002914">
    <property type="status" value="NOT_ANNOTATED_CDS"/>
    <property type="molecule type" value="Genomic_DNA"/>
</dbReference>
<dbReference type="HOGENOM" id="CLU_919664_0_0_1"/>
<dbReference type="VEuPathDB" id="FungiDB:HpaG813840"/>
<dbReference type="eggNOG" id="ENOG502SS5D">
    <property type="taxonomic scope" value="Eukaryota"/>
</dbReference>
<protein>
    <recommendedName>
        <fullName evidence="2">BRCT domain-containing protein</fullName>
    </recommendedName>
</protein>
<dbReference type="EnsemblProtists" id="HpaT813840">
    <property type="protein sequence ID" value="HpaP813840"/>
    <property type="gene ID" value="HpaG813840"/>
</dbReference>
<dbReference type="STRING" id="559515.M4C422"/>
<feature type="region of interest" description="Disordered" evidence="1">
    <location>
        <begin position="185"/>
        <end position="303"/>
    </location>
</feature>
<feature type="domain" description="BRCT" evidence="2">
    <location>
        <begin position="1"/>
        <end position="36"/>
    </location>
</feature>
<dbReference type="Proteomes" id="UP000011713">
    <property type="component" value="Unassembled WGS sequence"/>
</dbReference>
<feature type="compositionally biased region" description="Basic residues" evidence="1">
    <location>
        <begin position="135"/>
        <end position="144"/>
    </location>
</feature>
<reference evidence="4" key="1">
    <citation type="journal article" date="2010" name="Science">
        <title>Signatures of adaptation to obligate biotrophy in the Hyaloperonospora arabidopsidis genome.</title>
        <authorList>
            <person name="Baxter L."/>
            <person name="Tripathy S."/>
            <person name="Ishaque N."/>
            <person name="Boot N."/>
            <person name="Cabral A."/>
            <person name="Kemen E."/>
            <person name="Thines M."/>
            <person name="Ah-Fong A."/>
            <person name="Anderson R."/>
            <person name="Badejoko W."/>
            <person name="Bittner-Eddy P."/>
            <person name="Boore J.L."/>
            <person name="Chibucos M.C."/>
            <person name="Coates M."/>
            <person name="Dehal P."/>
            <person name="Delehaunty K."/>
            <person name="Dong S."/>
            <person name="Downton P."/>
            <person name="Dumas B."/>
            <person name="Fabro G."/>
            <person name="Fronick C."/>
            <person name="Fuerstenberg S.I."/>
            <person name="Fulton L."/>
            <person name="Gaulin E."/>
            <person name="Govers F."/>
            <person name="Hughes L."/>
            <person name="Humphray S."/>
            <person name="Jiang R.H."/>
            <person name="Judelson H."/>
            <person name="Kamoun S."/>
            <person name="Kyung K."/>
            <person name="Meijer H."/>
            <person name="Minx P."/>
            <person name="Morris P."/>
            <person name="Nelson J."/>
            <person name="Phuntumart V."/>
            <person name="Qutob D."/>
            <person name="Rehmany A."/>
            <person name="Rougon-Cardoso A."/>
            <person name="Ryden P."/>
            <person name="Torto-Alalibo T."/>
            <person name="Studholme D."/>
            <person name="Wang Y."/>
            <person name="Win J."/>
            <person name="Wood J."/>
            <person name="Clifton S.W."/>
            <person name="Rogers J."/>
            <person name="Van den Ackerveken G."/>
            <person name="Jones J.D."/>
            <person name="McDowell J.M."/>
            <person name="Beynon J."/>
            <person name="Tyler B.M."/>
        </authorList>
    </citation>
    <scope>NUCLEOTIDE SEQUENCE [LARGE SCALE GENOMIC DNA]</scope>
    <source>
        <strain evidence="4">Emoy2</strain>
    </source>
</reference>
<reference evidence="3" key="2">
    <citation type="submission" date="2015-06" db="UniProtKB">
        <authorList>
            <consortium name="EnsemblProtists"/>
        </authorList>
    </citation>
    <scope>IDENTIFICATION</scope>
    <source>
        <strain evidence="3">Emoy2</strain>
    </source>
</reference>